<accession>A0A8D9FZP5</accession>
<reference evidence="1 2" key="1">
    <citation type="submission" date="2021-07" db="EMBL/GenBank/DDBJ databases">
        <authorList>
            <consortium name="Genoscope - CEA"/>
            <person name="William W."/>
        </authorList>
    </citation>
    <scope>NUCLEOTIDE SEQUENCE [LARGE SCALE GENOMIC DNA]</scope>
</reference>
<evidence type="ECO:0000313" key="1">
    <source>
        <dbReference type="EMBL" id="CAG7863638.1"/>
    </source>
</evidence>
<dbReference type="Gramene" id="A09p41050.2_BraZ1">
    <property type="protein sequence ID" value="A09p41050.2_BraZ1.CDS"/>
    <property type="gene ID" value="A09g41050.2_BraZ1"/>
</dbReference>
<gene>
    <name evidence="1" type="ORF">BRAPAZ1V2_A09P41050.2</name>
</gene>
<protein>
    <submittedName>
        <fullName evidence="1">Uncharacterized protein</fullName>
    </submittedName>
</protein>
<dbReference type="Proteomes" id="UP000694005">
    <property type="component" value="Chromosome A09"/>
</dbReference>
<dbReference type="AlphaFoldDB" id="A0A8D9FZP5"/>
<proteinExistence type="predicted"/>
<organism evidence="1 2">
    <name type="scientific">Brassica campestris</name>
    <name type="common">Field mustard</name>
    <dbReference type="NCBI Taxonomy" id="3711"/>
    <lineage>
        <taxon>Eukaryota</taxon>
        <taxon>Viridiplantae</taxon>
        <taxon>Streptophyta</taxon>
        <taxon>Embryophyta</taxon>
        <taxon>Tracheophyta</taxon>
        <taxon>Spermatophyta</taxon>
        <taxon>Magnoliopsida</taxon>
        <taxon>eudicotyledons</taxon>
        <taxon>Gunneridae</taxon>
        <taxon>Pentapetalae</taxon>
        <taxon>rosids</taxon>
        <taxon>malvids</taxon>
        <taxon>Brassicales</taxon>
        <taxon>Brassicaceae</taxon>
        <taxon>Brassiceae</taxon>
        <taxon>Brassica</taxon>
    </lineage>
</organism>
<name>A0A8D9FZP5_BRACM</name>
<evidence type="ECO:0000313" key="2">
    <source>
        <dbReference type="Proteomes" id="UP000694005"/>
    </source>
</evidence>
<sequence length="49" mass="5156">MCVLTDTHGRLVCAGGHPWMSSVDILCVLTETHGCPPCADGNPRTSCVN</sequence>
<dbReference type="EMBL" id="LS974625">
    <property type="protein sequence ID" value="CAG7863638.1"/>
    <property type="molecule type" value="Genomic_DNA"/>
</dbReference>